<proteinExistence type="predicted"/>
<reference evidence="1 2" key="1">
    <citation type="submission" date="2021-12" db="EMBL/GenBank/DDBJ databases">
        <title>Discovery of the Pendulisporaceae a myxobacterial family with distinct sporulation behavior and unique specialized metabolism.</title>
        <authorList>
            <person name="Garcia R."/>
            <person name="Popoff A."/>
            <person name="Bader C.D."/>
            <person name="Loehr J."/>
            <person name="Walesch S."/>
            <person name="Walt C."/>
            <person name="Boldt J."/>
            <person name="Bunk B."/>
            <person name="Haeckl F.J.F.P.J."/>
            <person name="Gunesch A.P."/>
            <person name="Birkelbach J."/>
            <person name="Nuebel U."/>
            <person name="Pietschmann T."/>
            <person name="Bach T."/>
            <person name="Mueller R."/>
        </authorList>
    </citation>
    <scope>NUCLEOTIDE SEQUENCE [LARGE SCALE GENOMIC DNA]</scope>
    <source>
        <strain evidence="1 2">MSr12523</strain>
    </source>
</reference>
<name>A0ABZ2KH23_9BACT</name>
<dbReference type="RefSeq" id="WP_394847463.1">
    <property type="nucleotide sequence ID" value="NZ_CP089982.1"/>
</dbReference>
<organism evidence="1 2">
    <name type="scientific">Pendulispora brunnea</name>
    <dbReference type="NCBI Taxonomy" id="2905690"/>
    <lineage>
        <taxon>Bacteria</taxon>
        <taxon>Pseudomonadati</taxon>
        <taxon>Myxococcota</taxon>
        <taxon>Myxococcia</taxon>
        <taxon>Myxococcales</taxon>
        <taxon>Sorangiineae</taxon>
        <taxon>Pendulisporaceae</taxon>
        <taxon>Pendulispora</taxon>
    </lineage>
</organism>
<sequence>MDLIASLSARLRPTDAHARIALAAELADRVFPLYQEYWTGTYSEEVRRSIELVWARACDEPVDDHELQACLKEVRETNSYYLDEGIDVLANAVTVVLRAIEAVVASEDDSILAVARALTTAIDAAVAAEAMANQESSNDQQKELAEAEEESWQERALALVDGWKGVARRDMFASLGGKPPAWLDDWKVRTANVR</sequence>
<keyword evidence="2" id="KW-1185">Reference proteome</keyword>
<evidence type="ECO:0000313" key="2">
    <source>
        <dbReference type="Proteomes" id="UP001379533"/>
    </source>
</evidence>
<dbReference type="EMBL" id="CP089982">
    <property type="protein sequence ID" value="WXA96847.1"/>
    <property type="molecule type" value="Genomic_DNA"/>
</dbReference>
<gene>
    <name evidence="1" type="ORF">LZC95_08355</name>
</gene>
<dbReference type="InterPro" id="IPR023381">
    <property type="entry name" value="YP001051499.1-like_dom_sf"/>
</dbReference>
<dbReference type="Proteomes" id="UP001379533">
    <property type="component" value="Chromosome"/>
</dbReference>
<evidence type="ECO:0000313" key="1">
    <source>
        <dbReference type="EMBL" id="WXA96847.1"/>
    </source>
</evidence>
<accession>A0ABZ2KH23</accession>
<protein>
    <submittedName>
        <fullName evidence="1">Uncharacterized protein</fullName>
    </submittedName>
</protein>
<dbReference type="Gene3D" id="1.20.1590.10">
    <property type="entry name" value="YP_001051499.1 domain like"/>
    <property type="match status" value="1"/>
</dbReference>